<dbReference type="AlphaFoldDB" id="A0A804HYW2"/>
<dbReference type="InParanoid" id="A0A804HYW2"/>
<feature type="region of interest" description="Disordered" evidence="1">
    <location>
        <begin position="1"/>
        <end position="20"/>
    </location>
</feature>
<evidence type="ECO:0000256" key="1">
    <source>
        <dbReference type="SAM" id="MobiDB-lite"/>
    </source>
</evidence>
<accession>A0A804HYW2</accession>
<sequence>MHNEHIFSKRERESHSCTSQIPYSADSSFNCSYQPGGKLGEVGQLVRIFMQS</sequence>
<evidence type="ECO:0000313" key="3">
    <source>
        <dbReference type="EnsemblPlants" id="Ma02_p03630.1"/>
    </source>
</evidence>
<organism evidence="3 4">
    <name type="scientific">Musa acuminata subsp. malaccensis</name>
    <name type="common">Wild banana</name>
    <name type="synonym">Musa malaccensis</name>
    <dbReference type="NCBI Taxonomy" id="214687"/>
    <lineage>
        <taxon>Eukaryota</taxon>
        <taxon>Viridiplantae</taxon>
        <taxon>Streptophyta</taxon>
        <taxon>Embryophyta</taxon>
        <taxon>Tracheophyta</taxon>
        <taxon>Spermatophyta</taxon>
        <taxon>Magnoliopsida</taxon>
        <taxon>Liliopsida</taxon>
        <taxon>Zingiberales</taxon>
        <taxon>Musaceae</taxon>
        <taxon>Musa</taxon>
    </lineage>
</organism>
<protein>
    <submittedName>
        <fullName evidence="2">(wild Malaysian banana) hypothetical protein</fullName>
    </submittedName>
</protein>
<reference evidence="3" key="2">
    <citation type="submission" date="2021-05" db="UniProtKB">
        <authorList>
            <consortium name="EnsemblPlants"/>
        </authorList>
    </citation>
    <scope>IDENTIFICATION</scope>
    <source>
        <strain evidence="3">subsp. malaccensis</strain>
    </source>
</reference>
<evidence type="ECO:0000313" key="4">
    <source>
        <dbReference type="Proteomes" id="UP000012960"/>
    </source>
</evidence>
<name>A0A804HYW2_MUSAM</name>
<keyword evidence="4" id="KW-1185">Reference proteome</keyword>
<dbReference type="EMBL" id="HG996467">
    <property type="protein sequence ID" value="CAG1860997.1"/>
    <property type="molecule type" value="Genomic_DNA"/>
</dbReference>
<reference evidence="2" key="1">
    <citation type="submission" date="2021-03" db="EMBL/GenBank/DDBJ databases">
        <authorList>
            <consortium name="Genoscope - CEA"/>
            <person name="William W."/>
        </authorList>
    </citation>
    <scope>NUCLEOTIDE SEQUENCE</scope>
    <source>
        <strain evidence="2">Doubled-haploid Pahang</strain>
    </source>
</reference>
<feature type="compositionally biased region" description="Basic and acidic residues" evidence="1">
    <location>
        <begin position="1"/>
        <end position="15"/>
    </location>
</feature>
<proteinExistence type="predicted"/>
<dbReference type="Proteomes" id="UP000012960">
    <property type="component" value="Unplaced"/>
</dbReference>
<evidence type="ECO:0000313" key="2">
    <source>
        <dbReference type="EMBL" id="CAG1860997.1"/>
    </source>
</evidence>
<dbReference type="Gramene" id="Ma02_t03630.1">
    <property type="protein sequence ID" value="Ma02_p03630.1"/>
    <property type="gene ID" value="Ma02_g03630"/>
</dbReference>
<dbReference type="EnsemblPlants" id="Ma02_t03630.1">
    <property type="protein sequence ID" value="Ma02_p03630.1"/>
    <property type="gene ID" value="Ma02_g03630"/>
</dbReference>
<gene>
    <name evidence="2" type="ORF">GSMUA_58910.1</name>
</gene>